<protein>
    <recommendedName>
        <fullName evidence="4">NAD(+) diphosphatase</fullName>
        <ecNumber evidence="4">3.6.1.22</ecNumber>
    </recommendedName>
</protein>
<evidence type="ECO:0000313" key="11">
    <source>
        <dbReference type="EMBL" id="RAU22371.1"/>
    </source>
</evidence>
<accession>A0A364NZ70</accession>
<comment type="caution">
    <text evidence="11">The sequence shown here is derived from an EMBL/GenBank/DDBJ whole genome shotgun (WGS) entry which is preliminary data.</text>
</comment>
<dbReference type="Pfam" id="PF09297">
    <property type="entry name" value="Zn_ribbon_NUD"/>
    <property type="match status" value="1"/>
</dbReference>
<name>A0A364NZ70_9PROT</name>
<comment type="cofactor">
    <cofactor evidence="2">
        <name>Zn(2+)</name>
        <dbReference type="ChEBI" id="CHEBI:29105"/>
    </cofactor>
</comment>
<organism evidence="11 12">
    <name type="scientific">Paramagnetospirillum kuznetsovii</name>
    <dbReference type="NCBI Taxonomy" id="2053833"/>
    <lineage>
        <taxon>Bacteria</taxon>
        <taxon>Pseudomonadati</taxon>
        <taxon>Pseudomonadota</taxon>
        <taxon>Alphaproteobacteria</taxon>
        <taxon>Rhodospirillales</taxon>
        <taxon>Magnetospirillaceae</taxon>
        <taxon>Paramagnetospirillum</taxon>
    </lineage>
</organism>
<dbReference type="SUPFAM" id="SSF55811">
    <property type="entry name" value="Nudix"/>
    <property type="match status" value="1"/>
</dbReference>
<keyword evidence="7" id="KW-0460">Magnesium</keyword>
<dbReference type="InterPro" id="IPR049734">
    <property type="entry name" value="NudC-like_C"/>
</dbReference>
<dbReference type="GO" id="GO:0005829">
    <property type="term" value="C:cytosol"/>
    <property type="evidence" value="ECO:0007669"/>
    <property type="project" value="TreeGrafter"/>
</dbReference>
<dbReference type="InterPro" id="IPR020084">
    <property type="entry name" value="NUDIX_hydrolase_CS"/>
</dbReference>
<dbReference type="GO" id="GO:0035529">
    <property type="term" value="F:NADH pyrophosphatase activity"/>
    <property type="evidence" value="ECO:0007669"/>
    <property type="project" value="TreeGrafter"/>
</dbReference>
<keyword evidence="6" id="KW-0378">Hydrolase</keyword>
<gene>
    <name evidence="11" type="ORF">CU669_08835</name>
</gene>
<dbReference type="GO" id="GO:0006742">
    <property type="term" value="P:NADP+ catabolic process"/>
    <property type="evidence" value="ECO:0007669"/>
    <property type="project" value="TreeGrafter"/>
</dbReference>
<dbReference type="Gene3D" id="3.90.79.20">
    <property type="match status" value="1"/>
</dbReference>
<proteinExistence type="inferred from homology"/>
<dbReference type="RefSeq" id="WP_112144092.1">
    <property type="nucleotide sequence ID" value="NZ_PGTO01000005.1"/>
</dbReference>
<comment type="similarity">
    <text evidence="3">Belongs to the Nudix hydrolase family. NudC subfamily.</text>
</comment>
<dbReference type="PANTHER" id="PTHR42904:SF6">
    <property type="entry name" value="NAD-CAPPED RNA HYDROLASE NUDT12"/>
    <property type="match status" value="1"/>
</dbReference>
<dbReference type="EC" id="3.6.1.22" evidence="4"/>
<dbReference type="PANTHER" id="PTHR42904">
    <property type="entry name" value="NUDIX HYDROLASE, NUDC SUBFAMILY"/>
    <property type="match status" value="1"/>
</dbReference>
<comment type="cofactor">
    <cofactor evidence="1">
        <name>Mg(2+)</name>
        <dbReference type="ChEBI" id="CHEBI:18420"/>
    </cofactor>
</comment>
<dbReference type="CDD" id="cd03429">
    <property type="entry name" value="NUDIX_NADH_pyrophosphatase_Nudt13"/>
    <property type="match status" value="1"/>
</dbReference>
<dbReference type="InterPro" id="IPR000086">
    <property type="entry name" value="NUDIX_hydrolase_dom"/>
</dbReference>
<dbReference type="InterPro" id="IPR050241">
    <property type="entry name" value="NAD-cap_RNA_hydrolase_NudC"/>
</dbReference>
<reference evidence="11 12" key="1">
    <citation type="submission" date="2017-11" db="EMBL/GenBank/DDBJ databases">
        <title>Draft genome sequence of magnetotactic bacterium Magnetospirillum kuznetsovii LBB-42.</title>
        <authorList>
            <person name="Grouzdev D.S."/>
            <person name="Rysina M.S."/>
            <person name="Baslerov R.V."/>
            <person name="Koziaeva V."/>
        </authorList>
    </citation>
    <scope>NUCLEOTIDE SEQUENCE [LARGE SCALE GENOMIC DNA]</scope>
    <source>
        <strain evidence="11 12">LBB-42</strain>
    </source>
</reference>
<evidence type="ECO:0000256" key="4">
    <source>
        <dbReference type="ARBA" id="ARBA00012381"/>
    </source>
</evidence>
<feature type="domain" description="Nudix hydrolase" evidence="10">
    <location>
        <begin position="168"/>
        <end position="295"/>
    </location>
</feature>
<dbReference type="GO" id="GO:0046872">
    <property type="term" value="F:metal ion binding"/>
    <property type="evidence" value="ECO:0007669"/>
    <property type="project" value="UniProtKB-KW"/>
</dbReference>
<comment type="catalytic activity">
    <reaction evidence="9">
        <text>a 5'-end NAD(+)-phospho-ribonucleoside in mRNA + H2O = a 5'-end phospho-adenosine-phospho-ribonucleoside in mRNA + beta-nicotinamide D-ribonucleotide + 2 H(+)</text>
        <dbReference type="Rhea" id="RHEA:60876"/>
        <dbReference type="Rhea" id="RHEA-COMP:15698"/>
        <dbReference type="Rhea" id="RHEA-COMP:15719"/>
        <dbReference type="ChEBI" id="CHEBI:14649"/>
        <dbReference type="ChEBI" id="CHEBI:15377"/>
        <dbReference type="ChEBI" id="CHEBI:15378"/>
        <dbReference type="ChEBI" id="CHEBI:144029"/>
        <dbReference type="ChEBI" id="CHEBI:144051"/>
    </reaction>
    <physiologicalReaction direction="left-to-right" evidence="9">
        <dbReference type="Rhea" id="RHEA:60877"/>
    </physiologicalReaction>
</comment>
<dbReference type="PROSITE" id="PS00893">
    <property type="entry name" value="NUDIX_BOX"/>
    <property type="match status" value="1"/>
</dbReference>
<dbReference type="Gene3D" id="3.90.79.10">
    <property type="entry name" value="Nucleoside Triphosphate Pyrophosphohydrolase"/>
    <property type="match status" value="1"/>
</dbReference>
<dbReference type="AlphaFoldDB" id="A0A364NZ70"/>
<sequence length="308" mass="33600">MNTPILYSGLPLDRAHGLRRHADLGALARLPDARFSLYWRGRQLIRGNPPVAALSGGTPLIEQLLELDAPLLLLGLDGDSPVLASDLSALDGDEDGPRLTVEGRWVLLRSVGGLLPAADAALLAYARGMLIWREKTRFCSVCGTRLSIADGGHSAKCTDEACAALHFPRTDPAIIMLVTDPDGRALLGRQPVWAPGMYSCLAGFVEPGESLEEAVGREVWEEAGVRISSARYFASQPWPFPSSLMVGFHAEAPHCEPHPDLHEIEDVRWFTRQQIRQFGEREAPSPDGLFLPSRDSISRALIEDWLGG</sequence>
<dbReference type="InterPro" id="IPR015376">
    <property type="entry name" value="Znr_NADH_PPase"/>
</dbReference>
<keyword evidence="12" id="KW-1185">Reference proteome</keyword>
<evidence type="ECO:0000259" key="10">
    <source>
        <dbReference type="PROSITE" id="PS51462"/>
    </source>
</evidence>
<evidence type="ECO:0000313" key="12">
    <source>
        <dbReference type="Proteomes" id="UP000251075"/>
    </source>
</evidence>
<dbReference type="GO" id="GO:0019677">
    <property type="term" value="P:NAD+ catabolic process"/>
    <property type="evidence" value="ECO:0007669"/>
    <property type="project" value="TreeGrafter"/>
</dbReference>
<evidence type="ECO:0000256" key="9">
    <source>
        <dbReference type="ARBA" id="ARBA00023679"/>
    </source>
</evidence>
<dbReference type="InterPro" id="IPR015375">
    <property type="entry name" value="NADH_PPase-like_N"/>
</dbReference>
<evidence type="ECO:0000256" key="3">
    <source>
        <dbReference type="ARBA" id="ARBA00009595"/>
    </source>
</evidence>
<dbReference type="NCBIfam" id="NF001299">
    <property type="entry name" value="PRK00241.1"/>
    <property type="match status" value="1"/>
</dbReference>
<dbReference type="Proteomes" id="UP000251075">
    <property type="component" value="Unassembled WGS sequence"/>
</dbReference>
<evidence type="ECO:0000256" key="8">
    <source>
        <dbReference type="ARBA" id="ARBA00023027"/>
    </source>
</evidence>
<evidence type="ECO:0000256" key="5">
    <source>
        <dbReference type="ARBA" id="ARBA00022723"/>
    </source>
</evidence>
<dbReference type="Pfam" id="PF00293">
    <property type="entry name" value="NUDIX"/>
    <property type="match status" value="1"/>
</dbReference>
<dbReference type="OrthoDB" id="9791656at2"/>
<dbReference type="EMBL" id="PGTO01000005">
    <property type="protein sequence ID" value="RAU22371.1"/>
    <property type="molecule type" value="Genomic_DNA"/>
</dbReference>
<evidence type="ECO:0000256" key="6">
    <source>
        <dbReference type="ARBA" id="ARBA00022801"/>
    </source>
</evidence>
<dbReference type="PROSITE" id="PS51462">
    <property type="entry name" value="NUDIX"/>
    <property type="match status" value="1"/>
</dbReference>
<keyword evidence="8" id="KW-0520">NAD</keyword>
<dbReference type="InterPro" id="IPR015797">
    <property type="entry name" value="NUDIX_hydrolase-like_dom_sf"/>
</dbReference>
<evidence type="ECO:0000256" key="2">
    <source>
        <dbReference type="ARBA" id="ARBA00001947"/>
    </source>
</evidence>
<evidence type="ECO:0000256" key="7">
    <source>
        <dbReference type="ARBA" id="ARBA00022842"/>
    </source>
</evidence>
<evidence type="ECO:0000256" key="1">
    <source>
        <dbReference type="ARBA" id="ARBA00001946"/>
    </source>
</evidence>
<keyword evidence="5" id="KW-0479">Metal-binding</keyword>
<dbReference type="Pfam" id="PF09296">
    <property type="entry name" value="NUDIX-like"/>
    <property type="match status" value="1"/>
</dbReference>